<keyword evidence="1" id="KW-0378">Hydrolase</keyword>
<feature type="domain" description="BD-FAE-like" evidence="2">
    <location>
        <begin position="78"/>
        <end position="275"/>
    </location>
</feature>
<dbReference type="AlphaFoldDB" id="A0A1I1LB44"/>
<dbReference type="Gene3D" id="3.40.50.1820">
    <property type="entry name" value="alpha/beta hydrolase"/>
    <property type="match status" value="1"/>
</dbReference>
<name>A0A1I1LB44_9BACT</name>
<dbReference type="GO" id="GO:0016787">
    <property type="term" value="F:hydrolase activity"/>
    <property type="evidence" value="ECO:0007669"/>
    <property type="project" value="UniProtKB-KW"/>
</dbReference>
<dbReference type="PANTHER" id="PTHR48081">
    <property type="entry name" value="AB HYDROLASE SUPERFAMILY PROTEIN C4A8.06C"/>
    <property type="match status" value="1"/>
</dbReference>
<sequence>MKRFSLSISSDSARLKGVKITTKTLLLGLLWLASYATQAQEIIPLYAGPVPNSKASDVQETGAESGVLKGTTKPTLEYFKPATGKASGAAVIIIPGGGYGVVVYQGEGINIAKAMAEKGVAAFVLKYRLPSDAIMPDKKIGPLQDAQQAIKLVRENAAKWGIDASKVGIMGFSAGGHLASTAATHFEKAYVDNTSNTSLRPDFQILIYPVISMQDSLTHGGSRDNLLGKNPSRQDIDLFSNELQVQANTPPTYLTHAADDKLVDVDNSIVFFEKLRRQKVPVEMHIYPKGDHGFIFRHPGWIDPLFAWMKANNWLTK</sequence>
<dbReference type="EMBL" id="FOLQ01000002">
    <property type="protein sequence ID" value="SFC70239.1"/>
    <property type="molecule type" value="Genomic_DNA"/>
</dbReference>
<dbReference type="Proteomes" id="UP000198598">
    <property type="component" value="Unassembled WGS sequence"/>
</dbReference>
<dbReference type="OrthoDB" id="9794725at2"/>
<dbReference type="SUPFAM" id="SSF53474">
    <property type="entry name" value="alpha/beta-Hydrolases"/>
    <property type="match status" value="1"/>
</dbReference>
<dbReference type="PANTHER" id="PTHR48081:SF6">
    <property type="entry name" value="PEPTIDASE S9 PROLYL OLIGOPEPTIDASE CATALYTIC DOMAIN-CONTAINING PROTEIN"/>
    <property type="match status" value="1"/>
</dbReference>
<organism evidence="3 4">
    <name type="scientific">Spirosoma endophyticum</name>
    <dbReference type="NCBI Taxonomy" id="662367"/>
    <lineage>
        <taxon>Bacteria</taxon>
        <taxon>Pseudomonadati</taxon>
        <taxon>Bacteroidota</taxon>
        <taxon>Cytophagia</taxon>
        <taxon>Cytophagales</taxon>
        <taxon>Cytophagaceae</taxon>
        <taxon>Spirosoma</taxon>
    </lineage>
</organism>
<dbReference type="Pfam" id="PF20434">
    <property type="entry name" value="BD-FAE"/>
    <property type="match status" value="1"/>
</dbReference>
<evidence type="ECO:0000313" key="4">
    <source>
        <dbReference type="Proteomes" id="UP000198598"/>
    </source>
</evidence>
<proteinExistence type="predicted"/>
<evidence type="ECO:0000256" key="1">
    <source>
        <dbReference type="ARBA" id="ARBA00022801"/>
    </source>
</evidence>
<dbReference type="STRING" id="662367.SAMN05216167_102186"/>
<evidence type="ECO:0000259" key="2">
    <source>
        <dbReference type="Pfam" id="PF20434"/>
    </source>
</evidence>
<protein>
    <submittedName>
        <fullName evidence="3">Acetyl esterase/lipase</fullName>
    </submittedName>
</protein>
<accession>A0A1I1LB44</accession>
<reference evidence="3 4" key="1">
    <citation type="submission" date="2016-10" db="EMBL/GenBank/DDBJ databases">
        <authorList>
            <person name="de Groot N.N."/>
        </authorList>
    </citation>
    <scope>NUCLEOTIDE SEQUENCE [LARGE SCALE GENOMIC DNA]</scope>
    <source>
        <strain evidence="3 4">DSM 26130</strain>
    </source>
</reference>
<dbReference type="InterPro" id="IPR049492">
    <property type="entry name" value="BD-FAE-like_dom"/>
</dbReference>
<dbReference type="InterPro" id="IPR029058">
    <property type="entry name" value="AB_hydrolase_fold"/>
</dbReference>
<gene>
    <name evidence="3" type="ORF">SAMN05216167_102186</name>
</gene>
<dbReference type="InterPro" id="IPR050300">
    <property type="entry name" value="GDXG_lipolytic_enzyme"/>
</dbReference>
<dbReference type="RefSeq" id="WP_093823995.1">
    <property type="nucleotide sequence ID" value="NZ_FOLQ01000002.1"/>
</dbReference>
<evidence type="ECO:0000313" key="3">
    <source>
        <dbReference type="EMBL" id="SFC70239.1"/>
    </source>
</evidence>
<keyword evidence="4" id="KW-1185">Reference proteome</keyword>